<keyword evidence="8" id="KW-1185">Reference proteome</keyword>
<dbReference type="SUPFAM" id="SSF55874">
    <property type="entry name" value="ATPase domain of HSP90 chaperone/DNA topoisomerase II/histidine kinase"/>
    <property type="match status" value="1"/>
</dbReference>
<organism evidence="7 8">
    <name type="scientific">Undibacterium luofuense</name>
    <dbReference type="NCBI Taxonomy" id="2828733"/>
    <lineage>
        <taxon>Bacteria</taxon>
        <taxon>Pseudomonadati</taxon>
        <taxon>Pseudomonadota</taxon>
        <taxon>Betaproteobacteria</taxon>
        <taxon>Burkholderiales</taxon>
        <taxon>Oxalobacteraceae</taxon>
        <taxon>Undibacterium</taxon>
    </lineage>
</organism>
<keyword evidence="4" id="KW-1133">Transmembrane helix</keyword>
<dbReference type="GO" id="GO:0046983">
    <property type="term" value="F:protein dimerization activity"/>
    <property type="evidence" value="ECO:0007669"/>
    <property type="project" value="InterPro"/>
</dbReference>
<dbReference type="EMBL" id="JAGSPN010000013">
    <property type="protein sequence ID" value="MBR7783564.1"/>
    <property type="molecule type" value="Genomic_DNA"/>
</dbReference>
<evidence type="ECO:0000313" key="7">
    <source>
        <dbReference type="EMBL" id="MBR7783564.1"/>
    </source>
</evidence>
<evidence type="ECO:0000256" key="1">
    <source>
        <dbReference type="ARBA" id="ARBA00022679"/>
    </source>
</evidence>
<keyword evidence="2" id="KW-0418">Kinase</keyword>
<dbReference type="GO" id="GO:0016020">
    <property type="term" value="C:membrane"/>
    <property type="evidence" value="ECO:0007669"/>
    <property type="project" value="InterPro"/>
</dbReference>
<dbReference type="Gene3D" id="1.20.5.1930">
    <property type="match status" value="1"/>
</dbReference>
<reference evidence="7" key="1">
    <citation type="submission" date="2021-04" db="EMBL/GenBank/DDBJ databases">
        <title>novel species isolated from subtropical streams in China.</title>
        <authorList>
            <person name="Lu H."/>
        </authorList>
    </citation>
    <scope>NUCLEOTIDE SEQUENCE</scope>
    <source>
        <strain evidence="7">LFS511W</strain>
    </source>
</reference>
<feature type="signal peptide" evidence="5">
    <location>
        <begin position="1"/>
        <end position="34"/>
    </location>
</feature>
<keyword evidence="4" id="KW-0812">Transmembrane</keyword>
<dbReference type="Pfam" id="PF07730">
    <property type="entry name" value="HisKA_3"/>
    <property type="match status" value="1"/>
</dbReference>
<dbReference type="RefSeq" id="WP_212688841.1">
    <property type="nucleotide sequence ID" value="NZ_JAGSPN010000013.1"/>
</dbReference>
<keyword evidence="4" id="KW-0472">Membrane</keyword>
<evidence type="ECO:0000256" key="3">
    <source>
        <dbReference type="ARBA" id="ARBA00023012"/>
    </source>
</evidence>
<feature type="transmembrane region" description="Helical" evidence="4">
    <location>
        <begin position="275"/>
        <end position="295"/>
    </location>
</feature>
<evidence type="ECO:0000256" key="4">
    <source>
        <dbReference type="SAM" id="Phobius"/>
    </source>
</evidence>
<name>A0A941I869_9BURK</name>
<proteinExistence type="predicted"/>
<dbReference type="PANTHER" id="PTHR24421">
    <property type="entry name" value="NITRATE/NITRITE SENSOR PROTEIN NARX-RELATED"/>
    <property type="match status" value="1"/>
</dbReference>
<comment type="caution">
    <text evidence="7">The sequence shown here is derived from an EMBL/GenBank/DDBJ whole genome shotgun (WGS) entry which is preliminary data.</text>
</comment>
<feature type="transmembrane region" description="Helical" evidence="4">
    <location>
        <begin position="183"/>
        <end position="208"/>
    </location>
</feature>
<dbReference type="Gene3D" id="3.30.565.10">
    <property type="entry name" value="Histidine kinase-like ATPase, C-terminal domain"/>
    <property type="match status" value="1"/>
</dbReference>
<feature type="transmembrane region" description="Helical" evidence="4">
    <location>
        <begin position="301"/>
        <end position="320"/>
    </location>
</feature>
<dbReference type="GO" id="GO:0000155">
    <property type="term" value="F:phosphorelay sensor kinase activity"/>
    <property type="evidence" value="ECO:0007669"/>
    <property type="project" value="InterPro"/>
</dbReference>
<feature type="transmembrane region" description="Helical" evidence="4">
    <location>
        <begin position="363"/>
        <end position="383"/>
    </location>
</feature>
<dbReference type="Proteomes" id="UP000680067">
    <property type="component" value="Unassembled WGS sequence"/>
</dbReference>
<keyword evidence="5" id="KW-0732">Signal</keyword>
<feature type="transmembrane region" description="Helical" evidence="4">
    <location>
        <begin position="240"/>
        <end position="263"/>
    </location>
</feature>
<gene>
    <name evidence="7" type="ORF">KDM89_15575</name>
</gene>
<dbReference type="CDD" id="cd16917">
    <property type="entry name" value="HATPase_UhpB-NarQ-NarX-like"/>
    <property type="match status" value="1"/>
</dbReference>
<protein>
    <recommendedName>
        <fullName evidence="6">Histidine kinase/HSP90-like ATPase domain-containing protein</fullName>
    </recommendedName>
</protein>
<feature type="chain" id="PRO_5038040419" description="Histidine kinase/HSP90-like ATPase domain-containing protein" evidence="5">
    <location>
        <begin position="35"/>
        <end position="617"/>
    </location>
</feature>
<evidence type="ECO:0000313" key="8">
    <source>
        <dbReference type="Proteomes" id="UP000680067"/>
    </source>
</evidence>
<accession>A0A941I869</accession>
<dbReference type="AlphaFoldDB" id="A0A941I869"/>
<evidence type="ECO:0000256" key="2">
    <source>
        <dbReference type="ARBA" id="ARBA00022777"/>
    </source>
</evidence>
<keyword evidence="1" id="KW-0808">Transferase</keyword>
<feature type="transmembrane region" description="Helical" evidence="4">
    <location>
        <begin position="215"/>
        <end position="234"/>
    </location>
</feature>
<keyword evidence="3" id="KW-0902">Two-component regulatory system</keyword>
<dbReference type="InterPro" id="IPR011712">
    <property type="entry name" value="Sig_transdc_His_kin_sub3_dim/P"/>
</dbReference>
<dbReference type="SMART" id="SM00387">
    <property type="entry name" value="HATPase_c"/>
    <property type="match status" value="1"/>
</dbReference>
<dbReference type="InterPro" id="IPR036890">
    <property type="entry name" value="HATPase_C_sf"/>
</dbReference>
<feature type="transmembrane region" description="Helical" evidence="4">
    <location>
        <begin position="332"/>
        <end position="351"/>
    </location>
</feature>
<dbReference type="PANTHER" id="PTHR24421:SF58">
    <property type="entry name" value="SIGNAL TRANSDUCTION HISTIDINE-PROTEIN KINASE_PHOSPHATASE UHPB"/>
    <property type="match status" value="1"/>
</dbReference>
<dbReference type="InterPro" id="IPR003594">
    <property type="entry name" value="HATPase_dom"/>
</dbReference>
<sequence>MISAESTPFTQWLRGWLAILFLLLCMLICLQAKAATTEITEAELAQGQFSASSAAQGQWQKVALSDVWRRQSPCRQGIWTYRIPVSIFPDPQDRSLLIYRAGNRLRFLLGDTKIGEAGEFQNQDTDVSNHATMLKLPAASQSDGANTLYIQVAGDCRRYSGLSQMLAGTYEEIQPLHGRKVGIFIWSTVAIVVVCCILCFVSLSAAILYRSFNALLFGITCGFWALRAWLWSMHALPLPYAVWFFLIDLSFGIWMSLICILAMRINHIRLRWLELAQWITLAFFLGSSVALVFGAPPLFKALGIDLVVLAGTGALISIMVQAFRKPAPGNIAVALAGFVMLILGMYDHWNVWMTTAPDAYQRFYFTPLIVLFFILAVGIVLNLQYMRAMRSDAQYKKVLEAEVSRQRAILERHHQALAQQARQEAVTSERERIMKDMHDGLGSQLVGLMSLVQTAPQQQSEIEHELQQALDTLRATIDTLSPSGEDLTTVLAQFRFRHESRFKRAGIQLHWRVKPFSSTEWSSNGLIQFEQMIREIFTNIIKHAGASEIWVDAGTNTEDNFLFIQDNGKGFDASGNSGRGLKNLSQRATEIGIRLSIDSTPGIGTTVSLYWSLMRKN</sequence>
<dbReference type="InterPro" id="IPR050482">
    <property type="entry name" value="Sensor_HK_TwoCompSys"/>
</dbReference>
<feature type="domain" description="Histidine kinase/HSP90-like ATPase" evidence="6">
    <location>
        <begin position="524"/>
        <end position="615"/>
    </location>
</feature>
<evidence type="ECO:0000256" key="5">
    <source>
        <dbReference type="SAM" id="SignalP"/>
    </source>
</evidence>
<evidence type="ECO:0000259" key="6">
    <source>
        <dbReference type="SMART" id="SM00387"/>
    </source>
</evidence>
<dbReference type="Pfam" id="PF02518">
    <property type="entry name" value="HATPase_c"/>
    <property type="match status" value="1"/>
</dbReference>